<reference evidence="1" key="1">
    <citation type="submission" date="2022-07" db="EMBL/GenBank/DDBJ databases">
        <title>Chromosome-level genome of Muraenolepis orangiensis.</title>
        <authorList>
            <person name="Kim J."/>
        </authorList>
    </citation>
    <scope>NUCLEOTIDE SEQUENCE</scope>
    <source>
        <strain evidence="1">KU_S4_2022</strain>
        <tissue evidence="1">Muscle</tissue>
    </source>
</reference>
<dbReference type="Proteomes" id="UP001148018">
    <property type="component" value="Unassembled WGS sequence"/>
</dbReference>
<dbReference type="EMBL" id="JANIIK010000115">
    <property type="protein sequence ID" value="KAJ3589796.1"/>
    <property type="molecule type" value="Genomic_DNA"/>
</dbReference>
<comment type="caution">
    <text evidence="1">The sequence shown here is derived from an EMBL/GenBank/DDBJ whole genome shotgun (WGS) entry which is preliminary data.</text>
</comment>
<accession>A0A9Q0IAN3</accession>
<evidence type="ECO:0000313" key="1">
    <source>
        <dbReference type="EMBL" id="KAJ3589796.1"/>
    </source>
</evidence>
<proteinExistence type="predicted"/>
<dbReference type="OrthoDB" id="10051367at2759"/>
<name>A0A9Q0IAN3_9TELE</name>
<gene>
    <name evidence="1" type="ORF">NHX12_010637</name>
</gene>
<sequence length="123" mass="13338">MQRLSPLLAPTAPTCQPSNQIYTLTSLRLTPSSSLLVQFCASQAAYVAAAVNLQQLPGMLCIKKKQEKVFCRGLVTEEMADCIVQLHCITGSDATSGFQTWQDGSSRCRDSLDLEEEVGRGAL</sequence>
<organism evidence="1 2">
    <name type="scientific">Muraenolepis orangiensis</name>
    <name type="common">Patagonian moray cod</name>
    <dbReference type="NCBI Taxonomy" id="630683"/>
    <lineage>
        <taxon>Eukaryota</taxon>
        <taxon>Metazoa</taxon>
        <taxon>Chordata</taxon>
        <taxon>Craniata</taxon>
        <taxon>Vertebrata</taxon>
        <taxon>Euteleostomi</taxon>
        <taxon>Actinopterygii</taxon>
        <taxon>Neopterygii</taxon>
        <taxon>Teleostei</taxon>
        <taxon>Neoteleostei</taxon>
        <taxon>Acanthomorphata</taxon>
        <taxon>Zeiogadaria</taxon>
        <taxon>Gadariae</taxon>
        <taxon>Gadiformes</taxon>
        <taxon>Muraenolepidoidei</taxon>
        <taxon>Muraenolepididae</taxon>
        <taxon>Muraenolepis</taxon>
    </lineage>
</organism>
<keyword evidence="2" id="KW-1185">Reference proteome</keyword>
<protein>
    <submittedName>
        <fullName evidence="1">Uncharacterized protein</fullName>
    </submittedName>
</protein>
<dbReference type="AlphaFoldDB" id="A0A9Q0IAN3"/>
<evidence type="ECO:0000313" key="2">
    <source>
        <dbReference type="Proteomes" id="UP001148018"/>
    </source>
</evidence>